<gene>
    <name evidence="3" type="ORF">KY084_07365</name>
</gene>
<sequence>MDNGQAHDPATAPRRTSVKMLLLVGVAAFIAGLAVMAAGYVLWGDRLGLPGQSQSPAAQSPRMPVMVPNAEALGKLAARETMLDNRIGELEERLSGIDSDSRTASGFATRAEGIMVAFAARRALDRGLPLGYIEGQLSERFGTVRPRAVSVVVRAARDPVTLEDLRLSLDTLSPDLLNGGDDAGWWASTRRELSNLIVLRHDRTPSPRPSERLQRAKRMLDAGQVEGALGEVSHMPGADSAGEWMRAARNYIDARRALDLIETTALEGGGRQLAPAPVETPAPDATGDENSN</sequence>
<feature type="region of interest" description="Disordered" evidence="1">
    <location>
        <begin position="266"/>
        <end position="292"/>
    </location>
</feature>
<evidence type="ECO:0000256" key="1">
    <source>
        <dbReference type="SAM" id="MobiDB-lite"/>
    </source>
</evidence>
<name>A0ABS6XKK6_9SPHN</name>
<keyword evidence="4" id="KW-1185">Reference proteome</keyword>
<evidence type="ECO:0000313" key="3">
    <source>
        <dbReference type="EMBL" id="MBW4330696.1"/>
    </source>
</evidence>
<keyword evidence="2" id="KW-1133">Transmembrane helix</keyword>
<keyword evidence="2" id="KW-0812">Transmembrane</keyword>
<comment type="caution">
    <text evidence="3">The sequence shown here is derived from an EMBL/GenBank/DDBJ whole genome shotgun (WGS) entry which is preliminary data.</text>
</comment>
<evidence type="ECO:0008006" key="5">
    <source>
        <dbReference type="Google" id="ProtNLM"/>
    </source>
</evidence>
<dbReference type="Proteomes" id="UP001197214">
    <property type="component" value="Unassembled WGS sequence"/>
</dbReference>
<keyword evidence="2" id="KW-0472">Membrane</keyword>
<proteinExistence type="predicted"/>
<feature type="transmembrane region" description="Helical" evidence="2">
    <location>
        <begin position="21"/>
        <end position="43"/>
    </location>
</feature>
<dbReference type="RefSeq" id="WP_219237808.1">
    <property type="nucleotide sequence ID" value="NZ_JAHWZX010000005.1"/>
</dbReference>
<dbReference type="EMBL" id="JAHWZX010000005">
    <property type="protein sequence ID" value="MBW4330696.1"/>
    <property type="molecule type" value="Genomic_DNA"/>
</dbReference>
<reference evidence="3 4" key="1">
    <citation type="submission" date="2021-07" db="EMBL/GenBank/DDBJ databases">
        <title>Stakelama flava sp. nov., a novel endophytic bacterium isolated from branch of Kandelia candel.</title>
        <authorList>
            <person name="Tuo L."/>
        </authorList>
    </citation>
    <scope>NUCLEOTIDE SEQUENCE [LARGE SCALE GENOMIC DNA]</scope>
    <source>
        <strain evidence="3 4">CBK3Z-3</strain>
    </source>
</reference>
<evidence type="ECO:0000313" key="4">
    <source>
        <dbReference type="Proteomes" id="UP001197214"/>
    </source>
</evidence>
<accession>A0ABS6XKK6</accession>
<protein>
    <recommendedName>
        <fullName evidence="5">Inner membrane protein</fullName>
    </recommendedName>
</protein>
<organism evidence="3 4">
    <name type="scientific">Stakelama flava</name>
    <dbReference type="NCBI Taxonomy" id="2860338"/>
    <lineage>
        <taxon>Bacteria</taxon>
        <taxon>Pseudomonadati</taxon>
        <taxon>Pseudomonadota</taxon>
        <taxon>Alphaproteobacteria</taxon>
        <taxon>Sphingomonadales</taxon>
        <taxon>Sphingomonadaceae</taxon>
        <taxon>Stakelama</taxon>
    </lineage>
</organism>
<evidence type="ECO:0000256" key="2">
    <source>
        <dbReference type="SAM" id="Phobius"/>
    </source>
</evidence>